<keyword evidence="6" id="KW-0670">Pyruvate</keyword>
<name>A0AAD4QSS8_9BILA</name>
<dbReference type="Gene3D" id="3.30.470.20">
    <property type="entry name" value="ATP-grasp fold, B domain"/>
    <property type="match status" value="1"/>
</dbReference>
<dbReference type="Pfam" id="PF02785">
    <property type="entry name" value="Biotin_carb_C"/>
    <property type="match status" value="1"/>
</dbReference>
<dbReference type="GO" id="GO:0005524">
    <property type="term" value="F:ATP binding"/>
    <property type="evidence" value="ECO:0007669"/>
    <property type="project" value="UniProtKB-KW"/>
</dbReference>
<comment type="caution">
    <text evidence="6">The sequence shown here is derived from an EMBL/GenBank/DDBJ whole genome shotgun (WGS) entry which is preliminary data.</text>
</comment>
<dbReference type="InterPro" id="IPR050856">
    <property type="entry name" value="Biotin_carboxylase_complex"/>
</dbReference>
<keyword evidence="7" id="KW-1185">Reference proteome</keyword>
<protein>
    <submittedName>
        <fullName evidence="6">Pyruvate carboxylase subunit A</fullName>
    </submittedName>
</protein>
<evidence type="ECO:0000256" key="1">
    <source>
        <dbReference type="ARBA" id="ARBA00022598"/>
    </source>
</evidence>
<evidence type="ECO:0000313" key="7">
    <source>
        <dbReference type="Proteomes" id="UP001201812"/>
    </source>
</evidence>
<dbReference type="InterPro" id="IPR011764">
    <property type="entry name" value="Biotin_carboxylation_dom"/>
</dbReference>
<dbReference type="GO" id="GO:0005739">
    <property type="term" value="C:mitochondrion"/>
    <property type="evidence" value="ECO:0007669"/>
    <property type="project" value="TreeGrafter"/>
</dbReference>
<keyword evidence="4" id="KW-0092">Biotin</keyword>
<dbReference type="InterPro" id="IPR005482">
    <property type="entry name" value="Biotin_COase_C"/>
</dbReference>
<evidence type="ECO:0000256" key="4">
    <source>
        <dbReference type="ARBA" id="ARBA00023267"/>
    </source>
</evidence>
<keyword evidence="3" id="KW-0067">ATP-binding</keyword>
<evidence type="ECO:0000256" key="2">
    <source>
        <dbReference type="ARBA" id="ARBA00022741"/>
    </source>
</evidence>
<keyword evidence="2" id="KW-0547">Nucleotide-binding</keyword>
<accession>A0AAD4QSS8</accession>
<evidence type="ECO:0000256" key="3">
    <source>
        <dbReference type="ARBA" id="ARBA00022840"/>
    </source>
</evidence>
<dbReference type="PROSITE" id="PS50979">
    <property type="entry name" value="BC"/>
    <property type="match status" value="1"/>
</dbReference>
<dbReference type="GO" id="GO:0004485">
    <property type="term" value="F:methylcrotonoyl-CoA carboxylase activity"/>
    <property type="evidence" value="ECO:0007669"/>
    <property type="project" value="TreeGrafter"/>
</dbReference>
<dbReference type="SMART" id="SM00878">
    <property type="entry name" value="Biotin_carb_C"/>
    <property type="match status" value="1"/>
</dbReference>
<dbReference type="InterPro" id="IPR011054">
    <property type="entry name" value="Rudment_hybrid_motif"/>
</dbReference>
<organism evidence="6 7">
    <name type="scientific">Ditylenchus destructor</name>
    <dbReference type="NCBI Taxonomy" id="166010"/>
    <lineage>
        <taxon>Eukaryota</taxon>
        <taxon>Metazoa</taxon>
        <taxon>Ecdysozoa</taxon>
        <taxon>Nematoda</taxon>
        <taxon>Chromadorea</taxon>
        <taxon>Rhabditida</taxon>
        <taxon>Tylenchina</taxon>
        <taxon>Tylenchomorpha</taxon>
        <taxon>Sphaerularioidea</taxon>
        <taxon>Anguinidae</taxon>
        <taxon>Anguininae</taxon>
        <taxon>Ditylenchus</taxon>
    </lineage>
</organism>
<reference evidence="6" key="1">
    <citation type="submission" date="2022-01" db="EMBL/GenBank/DDBJ databases">
        <title>Genome Sequence Resource for Two Populations of Ditylenchus destructor, the Migratory Endoparasitic Phytonematode.</title>
        <authorList>
            <person name="Zhang H."/>
            <person name="Lin R."/>
            <person name="Xie B."/>
        </authorList>
    </citation>
    <scope>NUCLEOTIDE SEQUENCE</scope>
    <source>
        <strain evidence="6">BazhouSP</strain>
    </source>
</reference>
<gene>
    <name evidence="6" type="ORF">DdX_18546</name>
</gene>
<evidence type="ECO:0000259" key="5">
    <source>
        <dbReference type="PROSITE" id="PS50979"/>
    </source>
</evidence>
<feature type="domain" description="Biotin carboxylation" evidence="5">
    <location>
        <begin position="1"/>
        <end position="85"/>
    </location>
</feature>
<dbReference type="PANTHER" id="PTHR18866:SF33">
    <property type="entry name" value="METHYLCROTONOYL-COA CARBOXYLASE SUBUNIT ALPHA, MITOCHONDRIAL-RELATED"/>
    <property type="match status" value="1"/>
</dbReference>
<dbReference type="AlphaFoldDB" id="A0AAD4QSS8"/>
<evidence type="ECO:0000313" key="6">
    <source>
        <dbReference type="EMBL" id="KAI1697330.1"/>
    </source>
</evidence>
<dbReference type="Proteomes" id="UP001201812">
    <property type="component" value="Unassembled WGS sequence"/>
</dbReference>
<keyword evidence="1" id="KW-0436">Ligase</keyword>
<dbReference type="PANTHER" id="PTHR18866">
    <property type="entry name" value="CARBOXYLASE:PYRUVATE/ACETYL-COA/PROPIONYL-COA CARBOXYLASE"/>
    <property type="match status" value="1"/>
</dbReference>
<proteinExistence type="predicted"/>
<dbReference type="EMBL" id="JAKKPZ010000273">
    <property type="protein sequence ID" value="KAI1697330.1"/>
    <property type="molecule type" value="Genomic_DNA"/>
</dbReference>
<dbReference type="SUPFAM" id="SSF51246">
    <property type="entry name" value="Rudiment single hybrid motif"/>
    <property type="match status" value="1"/>
</dbReference>
<sequence>MNLIEWQFKVAEGKPLPMVHYDPMIAKIVGWAPTRTEAIKQLDKALSETHIGGLQNNVKFVKACFAQPQFVSGDVTTDFIEKNKEQLAESESVTRKSEIPVEVASTARDDSLSEWKKATHPTPGIGEKIARKVTPTLNLIWITVLAVAFYQQYLIVIGEAELASTVKAPKREHLQ</sequence>